<dbReference type="InterPro" id="IPR008962">
    <property type="entry name" value="PapD-like_sf"/>
</dbReference>
<gene>
    <name evidence="5" type="ORF">M5K25_000217</name>
</gene>
<organism evidence="5 6">
    <name type="scientific">Dendrobium thyrsiflorum</name>
    <name type="common">Pinecone-like raceme dendrobium</name>
    <name type="synonym">Orchid</name>
    <dbReference type="NCBI Taxonomy" id="117978"/>
    <lineage>
        <taxon>Eukaryota</taxon>
        <taxon>Viridiplantae</taxon>
        <taxon>Streptophyta</taxon>
        <taxon>Embryophyta</taxon>
        <taxon>Tracheophyta</taxon>
        <taxon>Spermatophyta</taxon>
        <taxon>Magnoliopsida</taxon>
        <taxon>Liliopsida</taxon>
        <taxon>Asparagales</taxon>
        <taxon>Orchidaceae</taxon>
        <taxon>Epidendroideae</taxon>
        <taxon>Malaxideae</taxon>
        <taxon>Dendrobiinae</taxon>
        <taxon>Dendrobium</taxon>
    </lineage>
</organism>
<keyword evidence="3" id="KW-0812">Transmembrane</keyword>
<keyword evidence="3" id="KW-0472">Membrane</keyword>
<reference evidence="5 6" key="1">
    <citation type="journal article" date="2024" name="Plant Biotechnol. J.">
        <title>Dendrobium thyrsiflorum genome and its molecular insights into genes involved in important horticultural traits.</title>
        <authorList>
            <person name="Chen B."/>
            <person name="Wang J.Y."/>
            <person name="Zheng P.J."/>
            <person name="Li K.L."/>
            <person name="Liang Y.M."/>
            <person name="Chen X.F."/>
            <person name="Zhang C."/>
            <person name="Zhao X."/>
            <person name="He X."/>
            <person name="Zhang G.Q."/>
            <person name="Liu Z.J."/>
            <person name="Xu Q."/>
        </authorList>
    </citation>
    <scope>NUCLEOTIDE SEQUENCE [LARGE SCALE GENOMIC DNA]</scope>
    <source>
        <strain evidence="5">GZMU011</strain>
    </source>
</reference>
<dbReference type="Proteomes" id="UP001552299">
    <property type="component" value="Unassembled WGS sequence"/>
</dbReference>
<dbReference type="PANTHER" id="PTHR10809:SF160">
    <property type="entry name" value="VESICLE-ASSOCIATED PROTEIN 1-3"/>
    <property type="match status" value="1"/>
</dbReference>
<keyword evidence="2" id="KW-0175">Coiled coil</keyword>
<feature type="coiled-coil region" evidence="2">
    <location>
        <begin position="216"/>
        <end position="243"/>
    </location>
</feature>
<dbReference type="Gene3D" id="2.60.40.10">
    <property type="entry name" value="Immunoglobulins"/>
    <property type="match status" value="1"/>
</dbReference>
<dbReference type="AlphaFoldDB" id="A0ABD0W5I6"/>
<dbReference type="InterPro" id="IPR000535">
    <property type="entry name" value="MSP_dom"/>
</dbReference>
<dbReference type="PANTHER" id="PTHR10809">
    <property type="entry name" value="VESICLE-ASSOCIATED MEMBRANE PROTEIN-ASSOCIATED PROTEIN"/>
    <property type="match status" value="1"/>
</dbReference>
<dbReference type="PROSITE" id="PS50202">
    <property type="entry name" value="MSP"/>
    <property type="match status" value="1"/>
</dbReference>
<feature type="domain" description="MSP" evidence="4">
    <location>
        <begin position="6"/>
        <end position="126"/>
    </location>
</feature>
<evidence type="ECO:0000256" key="2">
    <source>
        <dbReference type="SAM" id="Coils"/>
    </source>
</evidence>
<accession>A0ABD0W5I6</accession>
<proteinExistence type="inferred from homology"/>
<dbReference type="GO" id="GO:0005783">
    <property type="term" value="C:endoplasmic reticulum"/>
    <property type="evidence" value="ECO:0007669"/>
    <property type="project" value="UniProtKB-ARBA"/>
</dbReference>
<keyword evidence="6" id="KW-1185">Reference proteome</keyword>
<sequence>MSGGIFLRIQPAELKFSFQCNKQSSCTMHLANRTDEYVAFKVKTTNPKKYSVRPNTGIVLPGSTCDVLVTMQAQKEAPPDMQCKDKFLVLSVIAANGAVMKDITSEMFNKEPNKVVDELKLRVVYVPGSPPSPVPEETEEGSSPRSIELENEVRNSLNPTSRSHDEPLKENSSEQILGLFWAIYVKNQRLFFGRKRGCLLFSGLKIQIFEFTKIRVLMAAKKVDALEERLEREMSQMKAMVEDRISAVEGQVSNLHEMVKKILENQNQTVASEARGPVGRNTNVEIRRRENDAEIIDERSERYGEVSAMISKLTEEKTSADQQNQKLGHDLEMLRKKSSIHKGGFSITFIALVALFSFFIGLYTKKALQ</sequence>
<evidence type="ECO:0000256" key="1">
    <source>
        <dbReference type="ARBA" id="ARBA00008932"/>
    </source>
</evidence>
<keyword evidence="3" id="KW-1133">Transmembrane helix</keyword>
<evidence type="ECO:0000313" key="6">
    <source>
        <dbReference type="Proteomes" id="UP001552299"/>
    </source>
</evidence>
<dbReference type="EMBL" id="JANQDX010000001">
    <property type="protein sequence ID" value="KAL0928341.1"/>
    <property type="molecule type" value="Genomic_DNA"/>
</dbReference>
<dbReference type="FunFam" id="2.60.40.10:FF:000813">
    <property type="entry name" value="Vesicle-associated protein 1-1"/>
    <property type="match status" value="1"/>
</dbReference>
<name>A0ABD0W5I6_DENTH</name>
<evidence type="ECO:0000259" key="4">
    <source>
        <dbReference type="PROSITE" id="PS50202"/>
    </source>
</evidence>
<evidence type="ECO:0000256" key="3">
    <source>
        <dbReference type="SAM" id="Phobius"/>
    </source>
</evidence>
<feature type="transmembrane region" description="Helical" evidence="3">
    <location>
        <begin position="343"/>
        <end position="363"/>
    </location>
</feature>
<protein>
    <recommendedName>
        <fullName evidence="4">MSP domain-containing protein</fullName>
    </recommendedName>
</protein>
<comment type="similarity">
    <text evidence="1">Belongs to the VAMP-associated protein (VAP) (TC 9.B.17) family.</text>
</comment>
<comment type="caution">
    <text evidence="5">The sequence shown here is derived from an EMBL/GenBank/DDBJ whole genome shotgun (WGS) entry which is preliminary data.</text>
</comment>
<dbReference type="SUPFAM" id="SSF49354">
    <property type="entry name" value="PapD-like"/>
    <property type="match status" value="1"/>
</dbReference>
<dbReference type="InterPro" id="IPR013783">
    <property type="entry name" value="Ig-like_fold"/>
</dbReference>
<dbReference type="Pfam" id="PF00635">
    <property type="entry name" value="Motile_Sperm"/>
    <property type="match status" value="1"/>
</dbReference>
<evidence type="ECO:0000313" key="5">
    <source>
        <dbReference type="EMBL" id="KAL0928341.1"/>
    </source>
</evidence>
<dbReference type="InterPro" id="IPR016763">
    <property type="entry name" value="VAP"/>
</dbReference>